<evidence type="ECO:0000313" key="3">
    <source>
        <dbReference type="EMBL" id="KAF7835607.1"/>
    </source>
</evidence>
<comment type="caution">
    <text evidence="3">The sequence shown here is derived from an EMBL/GenBank/DDBJ whole genome shotgun (WGS) entry which is preliminary data.</text>
</comment>
<accession>A0A835CE38</accession>
<dbReference type="PANTHER" id="PTHR34801:SF2">
    <property type="entry name" value="EXPRESSED PROTEIN"/>
    <property type="match status" value="1"/>
</dbReference>
<sequence>MTSNLRLHLFLALYSFVGETSFDPKAGRKPSRTSAHVAKEGVRHKQGNNPSLTLELILKTSEIATIGALFNFSGNKPKYHEVQKNPPVLAPCPATKNCISTENNTDLSHYAPPCMGFQVKALELKLLGGLHLLLPKIAEVEAARMTVSPSSRKEIMMHY</sequence>
<feature type="region of interest" description="Disordered" evidence="1">
    <location>
        <begin position="24"/>
        <end position="46"/>
    </location>
</feature>
<dbReference type="AlphaFoldDB" id="A0A835CE38"/>
<keyword evidence="4" id="KW-1185">Reference proteome</keyword>
<gene>
    <name evidence="3" type="ORF">G2W53_010466</name>
</gene>
<reference evidence="3" key="1">
    <citation type="submission" date="2020-09" db="EMBL/GenBank/DDBJ databases">
        <title>Genome-Enabled Discovery of Anthraquinone Biosynthesis in Senna tora.</title>
        <authorList>
            <person name="Kang S.-H."/>
            <person name="Pandey R.P."/>
            <person name="Lee C.-M."/>
            <person name="Sim J.-S."/>
            <person name="Jeong J.-T."/>
            <person name="Choi B.-S."/>
            <person name="Jung M."/>
            <person name="Ginzburg D."/>
            <person name="Zhao K."/>
            <person name="Won S.Y."/>
            <person name="Oh T.-J."/>
            <person name="Yu Y."/>
            <person name="Kim N.-H."/>
            <person name="Lee O.R."/>
            <person name="Lee T.-H."/>
            <person name="Bashyal P."/>
            <person name="Kim T.-S."/>
            <person name="Lee W.-H."/>
            <person name="Kawkins C."/>
            <person name="Kim C.-K."/>
            <person name="Kim J.S."/>
            <person name="Ahn B.O."/>
            <person name="Rhee S.Y."/>
            <person name="Sohng J.K."/>
        </authorList>
    </citation>
    <scope>NUCLEOTIDE SEQUENCE</scope>
    <source>
        <tissue evidence="3">Leaf</tissue>
    </source>
</reference>
<protein>
    <submittedName>
        <fullName evidence="3">M-phase inducer phosphatase</fullName>
    </submittedName>
</protein>
<organism evidence="3 4">
    <name type="scientific">Senna tora</name>
    <dbReference type="NCBI Taxonomy" id="362788"/>
    <lineage>
        <taxon>Eukaryota</taxon>
        <taxon>Viridiplantae</taxon>
        <taxon>Streptophyta</taxon>
        <taxon>Embryophyta</taxon>
        <taxon>Tracheophyta</taxon>
        <taxon>Spermatophyta</taxon>
        <taxon>Magnoliopsida</taxon>
        <taxon>eudicotyledons</taxon>
        <taxon>Gunneridae</taxon>
        <taxon>Pentapetalae</taxon>
        <taxon>rosids</taxon>
        <taxon>fabids</taxon>
        <taxon>Fabales</taxon>
        <taxon>Fabaceae</taxon>
        <taxon>Caesalpinioideae</taxon>
        <taxon>Cassia clade</taxon>
        <taxon>Senna</taxon>
    </lineage>
</organism>
<proteinExistence type="predicted"/>
<evidence type="ECO:0000313" key="4">
    <source>
        <dbReference type="Proteomes" id="UP000634136"/>
    </source>
</evidence>
<evidence type="ECO:0000256" key="1">
    <source>
        <dbReference type="SAM" id="MobiDB-lite"/>
    </source>
</evidence>
<feature type="signal peptide" evidence="2">
    <location>
        <begin position="1"/>
        <end position="22"/>
    </location>
</feature>
<dbReference type="Proteomes" id="UP000634136">
    <property type="component" value="Unassembled WGS sequence"/>
</dbReference>
<keyword evidence="2" id="KW-0732">Signal</keyword>
<evidence type="ECO:0000256" key="2">
    <source>
        <dbReference type="SAM" id="SignalP"/>
    </source>
</evidence>
<name>A0A835CE38_9FABA</name>
<dbReference type="PANTHER" id="PTHR34801">
    <property type="entry name" value="EXPRESSED PROTEIN"/>
    <property type="match status" value="1"/>
</dbReference>
<dbReference type="OrthoDB" id="41501at2759"/>
<feature type="chain" id="PRO_5032310961" evidence="2">
    <location>
        <begin position="23"/>
        <end position="159"/>
    </location>
</feature>
<dbReference type="EMBL" id="JAAIUW010000004">
    <property type="protein sequence ID" value="KAF7835607.1"/>
    <property type="molecule type" value="Genomic_DNA"/>
</dbReference>